<dbReference type="PANTHER" id="PTHR42850">
    <property type="entry name" value="METALLOPHOSPHOESTERASE"/>
    <property type="match status" value="1"/>
</dbReference>
<dbReference type="InterPro" id="IPR029052">
    <property type="entry name" value="Metallo-depent_PP-like"/>
</dbReference>
<reference evidence="2" key="1">
    <citation type="submission" date="2013-08" db="EMBL/GenBank/DDBJ databases">
        <title>Comparison of modified E. coli strains.</title>
        <authorList>
            <person name="Juergensen J."/>
            <person name="Bonge A."/>
            <person name="Streit W.R."/>
        </authorList>
    </citation>
    <scope>NUCLEOTIDE SEQUENCE</scope>
</reference>
<feature type="domain" description="Calcineurin-like phosphoesterase" evidence="1">
    <location>
        <begin position="19"/>
        <end position="106"/>
    </location>
</feature>
<sequence>MYTKVELLFIYLFSMKTAIDFIGDIHGHCECLKSLLKKLGYEESAGAFRYPGNERMVVFLGDYVDRGPNVRTTLNLVRAMRDAGSAIALMGNHEFNMLSFWQKNGTGGRYLEKIGPGYLREHTFNKVAVHSKTVSDFVGRKDEFKEMQEFAKTLPFYLETDLFRAQHASFHPRALELLKAAGVTCFADGNFDELIVRANDEDNQFGDSLFWPIDMLLKGPEMELPDHQFFFDGENVKRFRTRLRWWVDPAKASLQELSLQPGVTMPEGCDVDPEIRKRSFYGENERPVFFGHYWLTGEPRLIRHNVCCLDFSIAGHLGNGRLACYRFDGEQQLDESKFVWVGR</sequence>
<dbReference type="GO" id="GO:0016791">
    <property type="term" value="F:phosphatase activity"/>
    <property type="evidence" value="ECO:0007669"/>
    <property type="project" value="TreeGrafter"/>
</dbReference>
<dbReference type="Gene3D" id="3.60.21.10">
    <property type="match status" value="1"/>
</dbReference>
<dbReference type="Pfam" id="PF00149">
    <property type="entry name" value="Metallophos"/>
    <property type="match status" value="1"/>
</dbReference>
<accession>A0A0H3U7W7</accession>
<dbReference type="InterPro" id="IPR050126">
    <property type="entry name" value="Ap4A_hydrolase"/>
</dbReference>
<dbReference type="InterPro" id="IPR004843">
    <property type="entry name" value="Calcineurin-like_PHP"/>
</dbReference>
<dbReference type="SUPFAM" id="SSF56300">
    <property type="entry name" value="Metallo-dependent phosphatases"/>
    <property type="match status" value="1"/>
</dbReference>
<dbReference type="EMBL" id="KF540243">
    <property type="protein sequence ID" value="AIF26699.1"/>
    <property type="molecule type" value="Genomic_DNA"/>
</dbReference>
<dbReference type="PRINTS" id="PR00114">
    <property type="entry name" value="STPHPHTASE"/>
</dbReference>
<evidence type="ECO:0000259" key="1">
    <source>
        <dbReference type="Pfam" id="PF00149"/>
    </source>
</evidence>
<name>A0A0H3U7W7_9BACT</name>
<organism evidence="2">
    <name type="scientific">uncultured bacterium fosmid pJB84D8</name>
    <dbReference type="NCBI Taxonomy" id="1478071"/>
    <lineage>
        <taxon>Bacteria</taxon>
        <taxon>environmental samples</taxon>
    </lineage>
</organism>
<evidence type="ECO:0000313" key="2">
    <source>
        <dbReference type="EMBL" id="AIF26699.1"/>
    </source>
</evidence>
<dbReference type="InterPro" id="IPR006186">
    <property type="entry name" value="Ser/Thr-sp_prot-phosphatase"/>
</dbReference>
<protein>
    <submittedName>
        <fullName evidence="2">Putative metallophosphoesterase</fullName>
    </submittedName>
</protein>
<proteinExistence type="predicted"/>
<dbReference type="GO" id="GO:0005737">
    <property type="term" value="C:cytoplasm"/>
    <property type="evidence" value="ECO:0007669"/>
    <property type="project" value="TreeGrafter"/>
</dbReference>
<dbReference type="PANTHER" id="PTHR42850:SF7">
    <property type="entry name" value="BIS(5'-NUCLEOSYL)-TETRAPHOSPHATASE PRPE [ASYMMETRICAL]"/>
    <property type="match status" value="1"/>
</dbReference>
<dbReference type="AlphaFoldDB" id="A0A0H3U7W7"/>